<dbReference type="PROSITE" id="PS52016">
    <property type="entry name" value="TONB_DEPENDENT_REC_3"/>
    <property type="match status" value="1"/>
</dbReference>
<sequence>MLLQAQSDSLQKEKNNQAVEYGRHISVDLKESTTATAYITSDQLTHRQGINPRDVLYGLIPGLQVMQKQGASWETTGELSVRGRNTVNAATPLLIVDGFERDLDLLSVNEIESITVLKDAPSTALYGVRGANGVILVKTKRGSTGSPTINLSYEFNVAKAFRTPKFLNSYNYAQALNEARVNDGLSPRFDAEDLAIFQEKSYRTVYPDVDWWKHSLRDYGTGNSINFSVTGGGKYVKYYTQLSYLNDLGLLRPTEENDGYSTQLKYSRLNLRSNLDIAINRNTELQLNILGTFSEYNRPHSSLESIFSALYSVPSAAFPIKSLNGVWGGTTEISTNPVAMISGTGYDRVQQRDFYADTRITHKLDSWLPGLSIGAFIGLDNMATYWDTNARNYGYEQTAYDWGMQKYVYTPLRNETALAFSHSVDQSKNHYNIGAFAKYNQTWGLHTLSSTLQYSMDKILAKGKNVSYSFIDAVGQVHYAYAQRYIVDLALSGSAASVLRPGHRWGIFPAVGAAWLISQEKFIQAAWLNMLKLRASYGISGRADNGYGISIDMYGNGDSYLFGRTPTSATGIRMWQLGIADLTYEKSHKWNLGLDFQAFRKLSVTVDLFHDRRTDILVASAGKISSALGLDAPRKNAGIVTNQGIEALARWSDNIGNFKYSIGGNFAFTRNKIVEQNEEYRPYDYLNRTGHQIGQFYGYVVEGIYQNQEEIDQRGVVQTLSEVRPGDLRYKDLNGDKVIDSYDQTFIGYSTMPEIYYATDLNLEYRGFGFFAQFQGVANRSVLSSVPSVYRPLYGNRTISEEYYANRWTPETPNAIYPRLTSVGSDNNYANNSLWIKDGSFLKLRTLEVYYQFNAHQLRALKYVHGAKLYVRGYDLFSFDHIKVMDPENMTSGHPSVRRYAFGINLTF</sequence>
<dbReference type="InterPro" id="IPR023997">
    <property type="entry name" value="TonB-dep_OMP_SusC/RagA_CS"/>
</dbReference>
<evidence type="ECO:0000256" key="1">
    <source>
        <dbReference type="PROSITE-ProRule" id="PRU01360"/>
    </source>
</evidence>
<dbReference type="SUPFAM" id="SSF56935">
    <property type="entry name" value="Porins"/>
    <property type="match status" value="1"/>
</dbReference>
<keyword evidence="1" id="KW-1134">Transmembrane beta strand</keyword>
<dbReference type="GO" id="GO:0009279">
    <property type="term" value="C:cell outer membrane"/>
    <property type="evidence" value="ECO:0007669"/>
    <property type="project" value="UniProtKB-SubCell"/>
</dbReference>
<dbReference type="Pfam" id="PF07715">
    <property type="entry name" value="Plug"/>
    <property type="match status" value="1"/>
</dbReference>
<dbReference type="AlphaFoldDB" id="A0AB33IYB4"/>
<dbReference type="EMBL" id="AP035785">
    <property type="protein sequence ID" value="BFO72154.1"/>
    <property type="molecule type" value="Genomic_DNA"/>
</dbReference>
<dbReference type="InterPro" id="IPR039426">
    <property type="entry name" value="TonB-dep_rcpt-like"/>
</dbReference>
<name>A0AB33IYB4_9BACT</name>
<dbReference type="Gene3D" id="2.170.130.10">
    <property type="entry name" value="TonB-dependent receptor, plug domain"/>
    <property type="match status" value="1"/>
</dbReference>
<evidence type="ECO:0000259" key="2">
    <source>
        <dbReference type="Pfam" id="PF07715"/>
    </source>
</evidence>
<dbReference type="InterPro" id="IPR023996">
    <property type="entry name" value="TonB-dep_OMP_SusC/RagA"/>
</dbReference>
<evidence type="ECO:0000313" key="3">
    <source>
        <dbReference type="EMBL" id="BFO72154.1"/>
    </source>
</evidence>
<dbReference type="NCBIfam" id="TIGR04057">
    <property type="entry name" value="SusC_RagA_signa"/>
    <property type="match status" value="1"/>
</dbReference>
<protein>
    <submittedName>
        <fullName evidence="3">SusC/RagA family TonB-linked outer membrane protein</fullName>
    </submittedName>
</protein>
<dbReference type="InterPro" id="IPR037066">
    <property type="entry name" value="Plug_dom_sf"/>
</dbReference>
<keyword evidence="1" id="KW-0812">Transmembrane</keyword>
<comment type="subcellular location">
    <subcellularLocation>
        <location evidence="1">Cell outer membrane</location>
        <topology evidence="1">Multi-pass membrane protein</topology>
    </subcellularLocation>
</comment>
<dbReference type="NCBIfam" id="TIGR04056">
    <property type="entry name" value="OMP_RagA_SusC"/>
    <property type="match status" value="1"/>
</dbReference>
<reference evidence="3" key="1">
    <citation type="submission" date="2024-07" db="EMBL/GenBank/DDBJ databases">
        <title>Complete genome sequence of Prevotella sp. YM-2024 GTC17253.</title>
        <authorList>
            <person name="Hayashi M."/>
            <person name="Muto Y."/>
            <person name="Tanaka K."/>
            <person name="Niwa H."/>
        </authorList>
    </citation>
    <scope>NUCLEOTIDE SEQUENCE</scope>
    <source>
        <strain evidence="3">GTC17253</strain>
    </source>
</reference>
<organism evidence="3">
    <name type="scientific">Prevotella sp. GTC17253</name>
    <dbReference type="NCBI Taxonomy" id="3236793"/>
    <lineage>
        <taxon>Bacteria</taxon>
        <taxon>Pseudomonadati</taxon>
        <taxon>Bacteroidota</taxon>
        <taxon>Bacteroidia</taxon>
        <taxon>Bacteroidales</taxon>
        <taxon>Prevotellaceae</taxon>
        <taxon>Prevotella</taxon>
    </lineage>
</organism>
<accession>A0AB33IYB4</accession>
<keyword evidence="1" id="KW-0998">Cell outer membrane</keyword>
<proteinExistence type="inferred from homology"/>
<keyword evidence="1" id="KW-0813">Transport</keyword>
<comment type="similarity">
    <text evidence="1">Belongs to the TonB-dependent receptor family.</text>
</comment>
<gene>
    <name evidence="3" type="ORF">GTC17253_21200</name>
</gene>
<keyword evidence="1" id="KW-0472">Membrane</keyword>
<dbReference type="InterPro" id="IPR012910">
    <property type="entry name" value="Plug_dom"/>
</dbReference>
<feature type="domain" description="TonB-dependent receptor plug" evidence="2">
    <location>
        <begin position="29"/>
        <end position="134"/>
    </location>
</feature>